<dbReference type="OrthoDB" id="546826at2759"/>
<dbReference type="InterPro" id="IPR050122">
    <property type="entry name" value="RTK"/>
</dbReference>
<keyword evidence="7" id="KW-0418">Kinase</keyword>
<evidence type="ECO:0000256" key="8">
    <source>
        <dbReference type="ARBA" id="ARBA00022840"/>
    </source>
</evidence>
<accession>A0A921ZBM8</accession>
<keyword evidence="17" id="KW-1185">Reference proteome</keyword>
<keyword evidence="8 14" id="KW-0067">ATP-binding</keyword>
<dbReference type="InterPro" id="IPR001245">
    <property type="entry name" value="Ser-Thr/Tyr_kinase_cat_dom"/>
</dbReference>
<dbReference type="SMART" id="SM00219">
    <property type="entry name" value="TyrKc"/>
    <property type="match status" value="1"/>
</dbReference>
<dbReference type="PANTHER" id="PTHR24416">
    <property type="entry name" value="TYROSINE-PROTEIN KINASE RECEPTOR"/>
    <property type="match status" value="1"/>
</dbReference>
<dbReference type="InterPro" id="IPR017441">
    <property type="entry name" value="Protein_kinase_ATP_BS"/>
</dbReference>
<dbReference type="SUPFAM" id="SSF56112">
    <property type="entry name" value="Protein kinase-like (PK-like)"/>
    <property type="match status" value="1"/>
</dbReference>
<feature type="binding site" evidence="14">
    <location>
        <position position="472"/>
    </location>
    <ligand>
        <name>ATP</name>
        <dbReference type="ChEBI" id="CHEBI:30616"/>
    </ligand>
</feature>
<keyword evidence="6 14" id="KW-0547">Nucleotide-binding</keyword>
<organism evidence="16 17">
    <name type="scientific">Manduca sexta</name>
    <name type="common">Tobacco hawkmoth</name>
    <name type="synonym">Tobacco hornworm</name>
    <dbReference type="NCBI Taxonomy" id="7130"/>
    <lineage>
        <taxon>Eukaryota</taxon>
        <taxon>Metazoa</taxon>
        <taxon>Ecdysozoa</taxon>
        <taxon>Arthropoda</taxon>
        <taxon>Hexapoda</taxon>
        <taxon>Insecta</taxon>
        <taxon>Pterygota</taxon>
        <taxon>Neoptera</taxon>
        <taxon>Endopterygota</taxon>
        <taxon>Lepidoptera</taxon>
        <taxon>Glossata</taxon>
        <taxon>Ditrysia</taxon>
        <taxon>Bombycoidea</taxon>
        <taxon>Sphingidae</taxon>
        <taxon>Sphinginae</taxon>
        <taxon>Sphingini</taxon>
        <taxon>Manduca</taxon>
    </lineage>
</organism>
<dbReference type="InterPro" id="IPR011009">
    <property type="entry name" value="Kinase-like_dom_sf"/>
</dbReference>
<evidence type="ECO:0000256" key="12">
    <source>
        <dbReference type="ARBA" id="ARBA00023180"/>
    </source>
</evidence>
<dbReference type="Pfam" id="PF23008">
    <property type="entry name" value="FN3_Tor_3rd"/>
    <property type="match status" value="1"/>
</dbReference>
<reference evidence="16" key="2">
    <citation type="submission" date="2020-12" db="EMBL/GenBank/DDBJ databases">
        <authorList>
            <person name="Kanost M."/>
        </authorList>
    </citation>
    <scope>NUCLEOTIDE SEQUENCE</scope>
</reference>
<keyword evidence="10" id="KW-0472">Membrane</keyword>
<evidence type="ECO:0000256" key="11">
    <source>
        <dbReference type="ARBA" id="ARBA00023137"/>
    </source>
</evidence>
<evidence type="ECO:0000259" key="15">
    <source>
        <dbReference type="PROSITE" id="PS50011"/>
    </source>
</evidence>
<dbReference type="PANTHER" id="PTHR24416:SF620">
    <property type="entry name" value="TYROSINE-PROTEIN KINASE RECEPTOR TORSO"/>
    <property type="match status" value="1"/>
</dbReference>
<name>A0A921ZBM8_MANSE</name>
<sequence length="817" mass="92899">MKMATVKHLFFLICHTAIFFSVCVTATVVSGRKVKAMSHVPVLQLEKLTNSVCTNLYFYISEYSSTNCTNYFWSNDYKVSSDPSAVQVKCQTAGSVTLEVGPSRHRQLIMLVAEHYKPHEEISYGLLQPGGKYVKLSTLASVKYTVWTAQLSDEGIPYKWTKATNVPLYKGPSSIHKNYDIKVTFNGNFSNVFTNVINAIFTWDSFGDDDLCFEIVHFCREIPLYNEYIWPTTKPNVTIENLNLDEECELTVMGAYGNTKFQYETPSCAEHKECVLNNLKPQEPKNVSLHAKEDSKGTWSVRVNWTQPRLLPERYKVTIRTAVLERSVSAPKNATEVVFNDIVAVGPYYNISIYAIIGERRKHTYRRGIFPGAFPWGWAAAAGASCALAAAATLAAALRCRRKGTSAHLFMKAENKSLKEEEAEEIDIESGSEDQWEVRSDRVLLHEVIGEGAFGVVRRGTLAPNGREVAVKMLKDFPSREEIRSFRAEMELMKSVGAHPHVVSLLGCCSTRARRPLIVAEYCSRGDLLTYLRCSWDVMVSKRNAKYYNNNTDSTDYRNDLFKCKLQKETKLVINKLYDLQGICDLELTPLDLLSFCRQIAMGMEFLSSNRVVHRDLAARNILVTGDRTLKIADFGLSRDIYEENQYKQKGNGKMPVKWMALESLTRRIYTTQSDVWSFGVVIWEIVTVGGSPYPEVPVARLVRLLRAGYRMPKPINCNKQLYDLMTWCWRAHPRERPNFTELHARLDELLNSASANQYITLELDDEPPPTPSPQRYIKMLIRGKRPWTRGESYERPLNTTCNHYTSLPVAATKTQS</sequence>
<feature type="domain" description="Protein kinase" evidence="15">
    <location>
        <begin position="443"/>
        <end position="747"/>
    </location>
</feature>
<dbReference type="GO" id="GO:0005886">
    <property type="term" value="C:plasma membrane"/>
    <property type="evidence" value="ECO:0007669"/>
    <property type="project" value="TreeGrafter"/>
</dbReference>
<reference evidence="16" key="1">
    <citation type="journal article" date="2016" name="Insect Biochem. Mol. Biol.">
        <title>Multifaceted biological insights from a draft genome sequence of the tobacco hornworm moth, Manduca sexta.</title>
        <authorList>
            <person name="Kanost M.R."/>
            <person name="Arrese E.L."/>
            <person name="Cao X."/>
            <person name="Chen Y.R."/>
            <person name="Chellapilla S."/>
            <person name="Goldsmith M.R."/>
            <person name="Grosse-Wilde E."/>
            <person name="Heckel D.G."/>
            <person name="Herndon N."/>
            <person name="Jiang H."/>
            <person name="Papanicolaou A."/>
            <person name="Qu J."/>
            <person name="Soulages J.L."/>
            <person name="Vogel H."/>
            <person name="Walters J."/>
            <person name="Waterhouse R.M."/>
            <person name="Ahn S.J."/>
            <person name="Almeida F.C."/>
            <person name="An C."/>
            <person name="Aqrawi P."/>
            <person name="Bretschneider A."/>
            <person name="Bryant W.B."/>
            <person name="Bucks S."/>
            <person name="Chao H."/>
            <person name="Chevignon G."/>
            <person name="Christen J.M."/>
            <person name="Clarke D.F."/>
            <person name="Dittmer N.T."/>
            <person name="Ferguson L.C.F."/>
            <person name="Garavelou S."/>
            <person name="Gordon K.H.J."/>
            <person name="Gunaratna R.T."/>
            <person name="Han Y."/>
            <person name="Hauser F."/>
            <person name="He Y."/>
            <person name="Heidel-Fischer H."/>
            <person name="Hirsh A."/>
            <person name="Hu Y."/>
            <person name="Jiang H."/>
            <person name="Kalra D."/>
            <person name="Klinner C."/>
            <person name="Konig C."/>
            <person name="Kovar C."/>
            <person name="Kroll A.R."/>
            <person name="Kuwar S.S."/>
            <person name="Lee S.L."/>
            <person name="Lehman R."/>
            <person name="Li K."/>
            <person name="Li Z."/>
            <person name="Liang H."/>
            <person name="Lovelace S."/>
            <person name="Lu Z."/>
            <person name="Mansfield J.H."/>
            <person name="McCulloch K.J."/>
            <person name="Mathew T."/>
            <person name="Morton B."/>
            <person name="Muzny D.M."/>
            <person name="Neunemann D."/>
            <person name="Ongeri F."/>
            <person name="Pauchet Y."/>
            <person name="Pu L.L."/>
            <person name="Pyrousis I."/>
            <person name="Rao X.J."/>
            <person name="Redding A."/>
            <person name="Roesel C."/>
            <person name="Sanchez-Gracia A."/>
            <person name="Schaack S."/>
            <person name="Shukla A."/>
            <person name="Tetreau G."/>
            <person name="Wang Y."/>
            <person name="Xiong G.H."/>
            <person name="Traut W."/>
            <person name="Walsh T.K."/>
            <person name="Worley K.C."/>
            <person name="Wu D."/>
            <person name="Wu W."/>
            <person name="Wu Y.Q."/>
            <person name="Zhang X."/>
            <person name="Zou Z."/>
            <person name="Zucker H."/>
            <person name="Briscoe A.D."/>
            <person name="Burmester T."/>
            <person name="Clem R.J."/>
            <person name="Feyereisen R."/>
            <person name="Grimmelikhuijzen C.J.P."/>
            <person name="Hamodrakas S.J."/>
            <person name="Hansson B.S."/>
            <person name="Huguet E."/>
            <person name="Jermiin L.S."/>
            <person name="Lan Q."/>
            <person name="Lehman H.K."/>
            <person name="Lorenzen M."/>
            <person name="Merzendorfer H."/>
            <person name="Michalopoulos I."/>
            <person name="Morton D.B."/>
            <person name="Muthukrishnan S."/>
            <person name="Oakeshott J.G."/>
            <person name="Palmer W."/>
            <person name="Park Y."/>
            <person name="Passarelli A.L."/>
            <person name="Rozas J."/>
            <person name="Schwartz L.M."/>
            <person name="Smith W."/>
            <person name="Southgate A."/>
            <person name="Vilcinskas A."/>
            <person name="Vogt R."/>
            <person name="Wang P."/>
            <person name="Werren J."/>
            <person name="Yu X.Q."/>
            <person name="Zhou J.J."/>
            <person name="Brown S.J."/>
            <person name="Scherer S.E."/>
            <person name="Richards S."/>
            <person name="Blissard G.W."/>
        </authorList>
    </citation>
    <scope>NUCLEOTIDE SEQUENCE</scope>
</reference>
<keyword evidence="5" id="KW-0732">Signal</keyword>
<comment type="subcellular location">
    <subcellularLocation>
        <location evidence="1">Membrane</location>
        <topology evidence="1">Single-pass type I membrane protein</topology>
    </subcellularLocation>
</comment>
<keyword evidence="12" id="KW-0325">Glycoprotein</keyword>
<dbReference type="GO" id="GO:0043235">
    <property type="term" value="C:receptor complex"/>
    <property type="evidence" value="ECO:0007669"/>
    <property type="project" value="TreeGrafter"/>
</dbReference>
<keyword evidence="4" id="KW-0812">Transmembrane</keyword>
<dbReference type="EMBL" id="JH668476">
    <property type="protein sequence ID" value="KAG6454844.1"/>
    <property type="molecule type" value="Genomic_DNA"/>
</dbReference>
<dbReference type="AlphaFoldDB" id="A0A921ZBM8"/>
<dbReference type="InterPro" id="IPR054167">
    <property type="entry name" value="Tor_FN3_1st"/>
</dbReference>
<dbReference type="GO" id="GO:1902533">
    <property type="term" value="P:positive regulation of intracellular signal transduction"/>
    <property type="evidence" value="ECO:0007669"/>
    <property type="project" value="UniProtKB-ARBA"/>
</dbReference>
<evidence type="ECO:0000256" key="6">
    <source>
        <dbReference type="ARBA" id="ARBA00022741"/>
    </source>
</evidence>
<evidence type="ECO:0000256" key="1">
    <source>
        <dbReference type="ARBA" id="ARBA00004479"/>
    </source>
</evidence>
<comment type="caution">
    <text evidence="16">The sequence shown here is derived from an EMBL/GenBank/DDBJ whole genome shotgun (WGS) entry which is preliminary data.</text>
</comment>
<proteinExistence type="predicted"/>
<dbReference type="Pfam" id="PF21468">
    <property type="entry name" value="Tor_FN3_2nd"/>
    <property type="match status" value="1"/>
</dbReference>
<dbReference type="EC" id="2.7.10.1" evidence="2"/>
<dbReference type="InterPro" id="IPR020635">
    <property type="entry name" value="Tyr_kinase_cat_dom"/>
</dbReference>
<dbReference type="InterPro" id="IPR049336">
    <property type="entry name" value="Tor_FN3_2nd"/>
</dbReference>
<evidence type="ECO:0000256" key="13">
    <source>
        <dbReference type="ARBA" id="ARBA00051243"/>
    </source>
</evidence>
<dbReference type="Proteomes" id="UP000791440">
    <property type="component" value="Unassembled WGS sequence"/>
</dbReference>
<dbReference type="InterPro" id="IPR008266">
    <property type="entry name" value="Tyr_kinase_AS"/>
</dbReference>
<evidence type="ECO:0000256" key="10">
    <source>
        <dbReference type="ARBA" id="ARBA00023136"/>
    </source>
</evidence>
<dbReference type="Gene3D" id="3.30.200.20">
    <property type="entry name" value="Phosphorylase Kinase, domain 1"/>
    <property type="match status" value="1"/>
</dbReference>
<dbReference type="InterPro" id="IPR000719">
    <property type="entry name" value="Prot_kinase_dom"/>
</dbReference>
<dbReference type="GO" id="GO:0007169">
    <property type="term" value="P:cell surface receptor protein tyrosine kinase signaling pathway"/>
    <property type="evidence" value="ECO:0007669"/>
    <property type="project" value="TreeGrafter"/>
</dbReference>
<evidence type="ECO:0000256" key="3">
    <source>
        <dbReference type="ARBA" id="ARBA00022679"/>
    </source>
</evidence>
<dbReference type="Pfam" id="PF23006">
    <property type="entry name" value="Tor_FN3_1st"/>
    <property type="match status" value="1"/>
</dbReference>
<evidence type="ECO:0000256" key="9">
    <source>
        <dbReference type="ARBA" id="ARBA00022989"/>
    </source>
</evidence>
<dbReference type="GO" id="GO:0005524">
    <property type="term" value="F:ATP binding"/>
    <property type="evidence" value="ECO:0007669"/>
    <property type="project" value="UniProtKB-UniRule"/>
</dbReference>
<evidence type="ECO:0000313" key="16">
    <source>
        <dbReference type="EMBL" id="KAG6454844.1"/>
    </source>
</evidence>
<keyword evidence="9" id="KW-1133">Transmembrane helix</keyword>
<dbReference type="CDD" id="cd00192">
    <property type="entry name" value="PTKc"/>
    <property type="match status" value="1"/>
</dbReference>
<dbReference type="Pfam" id="PF07714">
    <property type="entry name" value="PK_Tyr_Ser-Thr"/>
    <property type="match status" value="1"/>
</dbReference>
<protein>
    <recommendedName>
        <fullName evidence="2">receptor protein-tyrosine kinase</fullName>
        <ecNumber evidence="2">2.7.10.1</ecNumber>
    </recommendedName>
</protein>
<evidence type="ECO:0000313" key="17">
    <source>
        <dbReference type="Proteomes" id="UP000791440"/>
    </source>
</evidence>
<dbReference type="PROSITE" id="PS00109">
    <property type="entry name" value="PROTEIN_KINASE_TYR"/>
    <property type="match status" value="1"/>
</dbReference>
<evidence type="ECO:0000256" key="5">
    <source>
        <dbReference type="ARBA" id="ARBA00022729"/>
    </source>
</evidence>
<dbReference type="PROSITE" id="PS50011">
    <property type="entry name" value="PROTEIN_KINASE_DOM"/>
    <property type="match status" value="1"/>
</dbReference>
<dbReference type="FunFam" id="1.10.510.10:FF:000190">
    <property type="entry name" value="Proto-oncogene tyrosine-protein kinase receptor Ret"/>
    <property type="match status" value="1"/>
</dbReference>
<dbReference type="Gene3D" id="1.10.510.10">
    <property type="entry name" value="Transferase(Phosphotransferase) domain 1"/>
    <property type="match status" value="1"/>
</dbReference>
<keyword evidence="3" id="KW-0808">Transferase</keyword>
<dbReference type="PROSITE" id="PS00107">
    <property type="entry name" value="PROTEIN_KINASE_ATP"/>
    <property type="match status" value="1"/>
</dbReference>
<dbReference type="InterPro" id="IPR054166">
    <property type="entry name" value="Tor_FN3_3nd"/>
</dbReference>
<evidence type="ECO:0000256" key="14">
    <source>
        <dbReference type="PROSITE-ProRule" id="PRU10141"/>
    </source>
</evidence>
<evidence type="ECO:0000256" key="2">
    <source>
        <dbReference type="ARBA" id="ARBA00011902"/>
    </source>
</evidence>
<keyword evidence="11" id="KW-0829">Tyrosine-protein kinase</keyword>
<comment type="catalytic activity">
    <reaction evidence="13">
        <text>L-tyrosyl-[protein] + ATP = O-phospho-L-tyrosyl-[protein] + ADP + H(+)</text>
        <dbReference type="Rhea" id="RHEA:10596"/>
        <dbReference type="Rhea" id="RHEA-COMP:10136"/>
        <dbReference type="Rhea" id="RHEA-COMP:20101"/>
        <dbReference type="ChEBI" id="CHEBI:15378"/>
        <dbReference type="ChEBI" id="CHEBI:30616"/>
        <dbReference type="ChEBI" id="CHEBI:46858"/>
        <dbReference type="ChEBI" id="CHEBI:61978"/>
        <dbReference type="ChEBI" id="CHEBI:456216"/>
        <dbReference type="EC" id="2.7.10.1"/>
    </reaction>
</comment>
<dbReference type="EMBL" id="JH668476">
    <property type="protein sequence ID" value="KAG6454843.1"/>
    <property type="molecule type" value="Genomic_DNA"/>
</dbReference>
<evidence type="ECO:0000256" key="4">
    <source>
        <dbReference type="ARBA" id="ARBA00022692"/>
    </source>
</evidence>
<evidence type="ECO:0000256" key="7">
    <source>
        <dbReference type="ARBA" id="ARBA00022777"/>
    </source>
</evidence>
<dbReference type="GO" id="GO:0004714">
    <property type="term" value="F:transmembrane receptor protein tyrosine kinase activity"/>
    <property type="evidence" value="ECO:0007669"/>
    <property type="project" value="UniProtKB-EC"/>
</dbReference>
<gene>
    <name evidence="16" type="ORF">O3G_MSEX008879</name>
</gene>